<evidence type="ECO:0000313" key="3">
    <source>
        <dbReference type="Proteomes" id="UP001485459"/>
    </source>
</evidence>
<feature type="domain" description="Bacterial bifunctional deaminase-reductase C-terminal" evidence="1">
    <location>
        <begin position="3"/>
        <end position="176"/>
    </location>
</feature>
<sequence length="182" mass="20301">MRKLFVSNLASLDGYIAGPNREIDWHNVDGEYESYGVKMMNSSGAILFGRITYDLMAGYWPGATDNNPEVTRKMNELPKYVFSNSLQSVSWNNAHLVKEPMESFVRKLKEEDGNDIVLLGSGTIVAQLTALRLIDEYRIFTVPVLLGGGIPAFPPGFGRTGLELVSSREFSEGNVLNTYWVK</sequence>
<dbReference type="InterPro" id="IPR050765">
    <property type="entry name" value="Riboflavin_Biosynth_HTPR"/>
</dbReference>
<evidence type="ECO:0000313" key="2">
    <source>
        <dbReference type="EMBL" id="WZN43558.1"/>
    </source>
</evidence>
<dbReference type="InterPro" id="IPR002734">
    <property type="entry name" value="RibDG_C"/>
</dbReference>
<keyword evidence="3" id="KW-1185">Reference proteome</keyword>
<name>A0ABZ2YV52_9BACT</name>
<gene>
    <name evidence="2" type="ORF">WJU16_11020</name>
</gene>
<evidence type="ECO:0000259" key="1">
    <source>
        <dbReference type="Pfam" id="PF01872"/>
    </source>
</evidence>
<dbReference type="InterPro" id="IPR024072">
    <property type="entry name" value="DHFR-like_dom_sf"/>
</dbReference>
<dbReference type="PANTHER" id="PTHR38011:SF11">
    <property type="entry name" value="2,5-DIAMINO-6-RIBOSYLAMINO-4(3H)-PYRIMIDINONE 5'-PHOSPHATE REDUCTASE"/>
    <property type="match status" value="1"/>
</dbReference>
<dbReference type="Gene3D" id="3.40.430.10">
    <property type="entry name" value="Dihydrofolate Reductase, subunit A"/>
    <property type="match status" value="1"/>
</dbReference>
<dbReference type="PANTHER" id="PTHR38011">
    <property type="entry name" value="DIHYDROFOLATE REDUCTASE FAMILY PROTEIN (AFU_ORTHOLOGUE AFUA_8G06820)"/>
    <property type="match status" value="1"/>
</dbReference>
<dbReference type="Proteomes" id="UP001485459">
    <property type="component" value="Chromosome"/>
</dbReference>
<protein>
    <submittedName>
        <fullName evidence="2">Dihydrofolate reductase family protein</fullName>
    </submittedName>
</protein>
<accession>A0ABZ2YV52</accession>
<dbReference type="SUPFAM" id="SSF53597">
    <property type="entry name" value="Dihydrofolate reductase-like"/>
    <property type="match status" value="1"/>
</dbReference>
<dbReference type="RefSeq" id="WP_341838363.1">
    <property type="nucleotide sequence ID" value="NZ_CP149822.1"/>
</dbReference>
<dbReference type="EMBL" id="CP149822">
    <property type="protein sequence ID" value="WZN43558.1"/>
    <property type="molecule type" value="Genomic_DNA"/>
</dbReference>
<dbReference type="Pfam" id="PF01872">
    <property type="entry name" value="RibD_C"/>
    <property type="match status" value="1"/>
</dbReference>
<proteinExistence type="predicted"/>
<organism evidence="2 3">
    <name type="scientific">Chitinophaga pollutisoli</name>
    <dbReference type="NCBI Taxonomy" id="3133966"/>
    <lineage>
        <taxon>Bacteria</taxon>
        <taxon>Pseudomonadati</taxon>
        <taxon>Bacteroidota</taxon>
        <taxon>Chitinophagia</taxon>
        <taxon>Chitinophagales</taxon>
        <taxon>Chitinophagaceae</taxon>
        <taxon>Chitinophaga</taxon>
    </lineage>
</organism>
<reference evidence="3" key="1">
    <citation type="submission" date="2024-03" db="EMBL/GenBank/DDBJ databases">
        <title>Chitinophaga horti sp. nov., isolated from garden soil.</title>
        <authorList>
            <person name="Lee D.S."/>
            <person name="Han D.M."/>
            <person name="Baek J.H."/>
            <person name="Choi D.G."/>
            <person name="Jeon J.H."/>
            <person name="Jeon C.O."/>
        </authorList>
    </citation>
    <scope>NUCLEOTIDE SEQUENCE [LARGE SCALE GENOMIC DNA]</scope>
    <source>
        <strain evidence="3">GPA1</strain>
    </source>
</reference>